<dbReference type="Gene3D" id="3.30.70.580">
    <property type="entry name" value="Pseudouridine synthase I, catalytic domain, N-terminal subdomain"/>
    <property type="match status" value="1"/>
</dbReference>
<evidence type="ECO:0000256" key="7">
    <source>
        <dbReference type="RuleBase" id="RU003792"/>
    </source>
</evidence>
<dbReference type="PANTHER" id="PTHR11142">
    <property type="entry name" value="PSEUDOURIDYLATE SYNTHASE"/>
    <property type="match status" value="1"/>
</dbReference>
<dbReference type="SUPFAM" id="SSF55120">
    <property type="entry name" value="Pseudouridine synthase"/>
    <property type="match status" value="1"/>
</dbReference>
<dbReference type="GO" id="GO:0031119">
    <property type="term" value="P:tRNA pseudouridine synthesis"/>
    <property type="evidence" value="ECO:0007669"/>
    <property type="project" value="UniProtKB-UniRule"/>
</dbReference>
<dbReference type="Proteomes" id="UP000282321">
    <property type="component" value="Unassembled WGS sequence"/>
</dbReference>
<feature type="binding site" evidence="4 6">
    <location>
        <position position="109"/>
    </location>
    <ligand>
        <name>substrate</name>
    </ligand>
</feature>
<evidence type="ECO:0000256" key="5">
    <source>
        <dbReference type="PIRSR" id="PIRSR001430-1"/>
    </source>
</evidence>
<evidence type="ECO:0000256" key="2">
    <source>
        <dbReference type="ARBA" id="ARBA00022694"/>
    </source>
</evidence>
<reference evidence="9 10" key="1">
    <citation type="submission" date="2018-06" db="EMBL/GenBank/DDBJ databases">
        <title>Extensive metabolic versatility and redundancy in microbially diverse, dynamic hydrothermal sediments.</title>
        <authorList>
            <person name="Dombrowski N."/>
            <person name="Teske A."/>
            <person name="Baker B.J."/>
        </authorList>
    </citation>
    <scope>NUCLEOTIDE SEQUENCE [LARGE SCALE GENOMIC DNA]</scope>
    <source>
        <strain evidence="9">B35_G9</strain>
    </source>
</reference>
<keyword evidence="2 4" id="KW-0819">tRNA processing</keyword>
<dbReference type="NCBIfam" id="TIGR00071">
    <property type="entry name" value="hisT_truA"/>
    <property type="match status" value="1"/>
</dbReference>
<dbReference type="InterPro" id="IPR020103">
    <property type="entry name" value="PsdUridine_synth_cat_dom_sf"/>
</dbReference>
<feature type="active site" description="Nucleophile" evidence="4 5">
    <location>
        <position position="51"/>
    </location>
</feature>
<feature type="domain" description="Pseudouridine synthase I TruA alpha/beta" evidence="8">
    <location>
        <begin position="8"/>
        <end position="102"/>
    </location>
</feature>
<comment type="function">
    <text evidence="4">Formation of pseudouridine at positions 38, 39 and 40 in the anticodon stem and loop of transfer RNAs.</text>
</comment>
<dbReference type="AlphaFoldDB" id="A0A660SA70"/>
<name>A0A660SA70_UNCT6</name>
<comment type="similarity">
    <text evidence="1 4 7">Belongs to the tRNA pseudouridine synthase TruA family.</text>
</comment>
<comment type="caution">
    <text evidence="4">Lacks conserved residue(s) required for the propagation of feature annotation.</text>
</comment>
<evidence type="ECO:0000259" key="8">
    <source>
        <dbReference type="Pfam" id="PF01416"/>
    </source>
</evidence>
<evidence type="ECO:0000256" key="1">
    <source>
        <dbReference type="ARBA" id="ARBA00009375"/>
    </source>
</evidence>
<organism evidence="9 10">
    <name type="scientific">candidate division TA06 bacterium</name>
    <dbReference type="NCBI Taxonomy" id="2250710"/>
    <lineage>
        <taxon>Bacteria</taxon>
        <taxon>Bacteria division TA06</taxon>
    </lineage>
</organism>
<dbReference type="HAMAP" id="MF_00171">
    <property type="entry name" value="TruA"/>
    <property type="match status" value="1"/>
</dbReference>
<accession>A0A660SA70</accession>
<evidence type="ECO:0000256" key="6">
    <source>
        <dbReference type="PIRSR" id="PIRSR001430-2"/>
    </source>
</evidence>
<dbReference type="FunFam" id="3.30.70.580:FF:000001">
    <property type="entry name" value="tRNA pseudouridine synthase A"/>
    <property type="match status" value="1"/>
</dbReference>
<evidence type="ECO:0000256" key="4">
    <source>
        <dbReference type="HAMAP-Rule" id="MF_00171"/>
    </source>
</evidence>
<evidence type="ECO:0000313" key="9">
    <source>
        <dbReference type="EMBL" id="RKX67688.1"/>
    </source>
</evidence>
<sequence>MRYKMEIRYNGTFYSGWQVQPDEITVQGEIEEALSIVLKEKIRIVGSGRTDSGVHARKQVAHFDFNGKLDLKKFEYSLNGILPQDIAIVSIRRTDNDFHARFSAKRRIYKYFFSTVKPAILNNFIYHWPYKMNLRHFTSVFPLFEGERDYSSFAKKIEGKNGICKIYRMNISKKYDVFVFEIEGNRFLHGMVRTILGTLFLYERGKLSNDDISRIFNGKNRQLAGPSVPASGLVLWDVKY</sequence>
<dbReference type="CDD" id="cd02570">
    <property type="entry name" value="PseudoU_synth_EcTruA"/>
    <property type="match status" value="1"/>
</dbReference>
<proteinExistence type="inferred from homology"/>
<evidence type="ECO:0000256" key="3">
    <source>
        <dbReference type="ARBA" id="ARBA00023235"/>
    </source>
</evidence>
<comment type="subunit">
    <text evidence="4">Homodimer.</text>
</comment>
<dbReference type="InterPro" id="IPR020097">
    <property type="entry name" value="PsdUridine_synth_TruA_a/b_dom"/>
</dbReference>
<dbReference type="InterPro" id="IPR020094">
    <property type="entry name" value="TruA/RsuA/RluB/E/F_N"/>
</dbReference>
<dbReference type="GO" id="GO:0160147">
    <property type="term" value="F:tRNA pseudouridine(38-40) synthase activity"/>
    <property type="evidence" value="ECO:0007669"/>
    <property type="project" value="UniProtKB-EC"/>
</dbReference>
<dbReference type="Gene3D" id="3.30.70.660">
    <property type="entry name" value="Pseudouridine synthase I, catalytic domain, C-terminal subdomain"/>
    <property type="match status" value="1"/>
</dbReference>
<dbReference type="InterPro" id="IPR020095">
    <property type="entry name" value="PsdUridine_synth_TruA_C"/>
</dbReference>
<gene>
    <name evidence="4" type="primary">truA</name>
    <name evidence="9" type="ORF">DRP44_01795</name>
</gene>
<dbReference type="EMBL" id="QNBC01000013">
    <property type="protein sequence ID" value="RKX67688.1"/>
    <property type="molecule type" value="Genomic_DNA"/>
</dbReference>
<dbReference type="InterPro" id="IPR001406">
    <property type="entry name" value="PsdUridine_synth_TruA"/>
</dbReference>
<dbReference type="PANTHER" id="PTHR11142:SF0">
    <property type="entry name" value="TRNA PSEUDOURIDINE SYNTHASE-LIKE 1"/>
    <property type="match status" value="1"/>
</dbReference>
<comment type="caution">
    <text evidence="9">The sequence shown here is derived from an EMBL/GenBank/DDBJ whole genome shotgun (WGS) entry which is preliminary data.</text>
</comment>
<dbReference type="GO" id="GO:0003723">
    <property type="term" value="F:RNA binding"/>
    <property type="evidence" value="ECO:0007669"/>
    <property type="project" value="InterPro"/>
</dbReference>
<dbReference type="Pfam" id="PF01416">
    <property type="entry name" value="PseudoU_synth_1"/>
    <property type="match status" value="2"/>
</dbReference>
<evidence type="ECO:0000313" key="10">
    <source>
        <dbReference type="Proteomes" id="UP000282321"/>
    </source>
</evidence>
<feature type="domain" description="Pseudouridine synthase I TruA alpha/beta" evidence="8">
    <location>
        <begin position="143"/>
        <end position="240"/>
    </location>
</feature>
<dbReference type="EC" id="5.4.99.12" evidence="4"/>
<protein>
    <recommendedName>
        <fullName evidence="4">tRNA pseudouridine synthase A</fullName>
        <ecNumber evidence="4">5.4.99.12</ecNumber>
    </recommendedName>
    <alternativeName>
        <fullName evidence="4">tRNA pseudouridine(38-40) synthase</fullName>
    </alternativeName>
    <alternativeName>
        <fullName evidence="4">tRNA pseudouridylate synthase I</fullName>
    </alternativeName>
    <alternativeName>
        <fullName evidence="4">tRNA-uridine isomerase I</fullName>
    </alternativeName>
</protein>
<comment type="catalytic activity">
    <reaction evidence="4 7">
        <text>uridine(38/39/40) in tRNA = pseudouridine(38/39/40) in tRNA</text>
        <dbReference type="Rhea" id="RHEA:22376"/>
        <dbReference type="Rhea" id="RHEA-COMP:10085"/>
        <dbReference type="Rhea" id="RHEA-COMP:10087"/>
        <dbReference type="ChEBI" id="CHEBI:65314"/>
        <dbReference type="ChEBI" id="CHEBI:65315"/>
        <dbReference type="EC" id="5.4.99.12"/>
    </reaction>
</comment>
<dbReference type="PIRSF" id="PIRSF001430">
    <property type="entry name" value="tRNA_psdUrid_synth"/>
    <property type="match status" value="1"/>
</dbReference>
<keyword evidence="3 4" id="KW-0413">Isomerase</keyword>